<proteinExistence type="predicted"/>
<dbReference type="Proteomes" id="UP001610446">
    <property type="component" value="Unassembled WGS sequence"/>
</dbReference>
<protein>
    <recommendedName>
        <fullName evidence="3">CYTH domain-containing protein</fullName>
    </recommendedName>
</protein>
<accession>A0ABR4K4C9</accession>
<name>A0ABR4K4C9_9EURO</name>
<evidence type="ECO:0000313" key="2">
    <source>
        <dbReference type="Proteomes" id="UP001610446"/>
    </source>
</evidence>
<dbReference type="EMBL" id="JBFXLU010000058">
    <property type="protein sequence ID" value="KAL2847179.1"/>
    <property type="molecule type" value="Genomic_DNA"/>
</dbReference>
<dbReference type="InterPro" id="IPR053037">
    <property type="entry name" value="Pericyclase_pydY-like"/>
</dbReference>
<evidence type="ECO:0008006" key="3">
    <source>
        <dbReference type="Google" id="ProtNLM"/>
    </source>
</evidence>
<organism evidence="1 2">
    <name type="scientific">Aspergillus pseudoustus</name>
    <dbReference type="NCBI Taxonomy" id="1810923"/>
    <lineage>
        <taxon>Eukaryota</taxon>
        <taxon>Fungi</taxon>
        <taxon>Dikarya</taxon>
        <taxon>Ascomycota</taxon>
        <taxon>Pezizomycotina</taxon>
        <taxon>Eurotiomycetes</taxon>
        <taxon>Eurotiomycetidae</taxon>
        <taxon>Eurotiales</taxon>
        <taxon>Aspergillaceae</taxon>
        <taxon>Aspergillus</taxon>
        <taxon>Aspergillus subgen. Nidulantes</taxon>
    </lineage>
</organism>
<sequence length="213" mass="23989">MRHPASFISKAAHGSWIMDKALSTDSERILKLQGVGWVTRKGISMATITIRIKSSFEIDHATQADVNRLDIEQTLSAVLPGFTETRILNWTEREQKDPLFGVLRGRSRLVNGTRDDDGIVRPAVEIESTLTDEKAKSAIRDFLRDFTTAASYDKLSDLYMHDYVRSEKAGWTVEQTWGISSVDSQEALVRRVVLVKGNTHETAVVVYRNTFST</sequence>
<keyword evidence="2" id="KW-1185">Reference proteome</keyword>
<comment type="caution">
    <text evidence="1">The sequence shown here is derived from an EMBL/GenBank/DDBJ whole genome shotgun (WGS) entry which is preliminary data.</text>
</comment>
<dbReference type="PANTHER" id="PTHR38115">
    <property type="entry name" value="LIPOCALIN-LIKE DOMAIN-CONTAINING PROTEIN"/>
    <property type="match status" value="1"/>
</dbReference>
<dbReference type="PANTHER" id="PTHR38115:SF1">
    <property type="entry name" value="LIPOCALIN-LIKE DOMAIN-CONTAINING PROTEIN"/>
    <property type="match status" value="1"/>
</dbReference>
<reference evidence="1 2" key="1">
    <citation type="submission" date="2024-07" db="EMBL/GenBank/DDBJ databases">
        <title>Section-level genome sequencing and comparative genomics of Aspergillus sections Usti and Cavernicolus.</title>
        <authorList>
            <consortium name="Lawrence Berkeley National Laboratory"/>
            <person name="Nybo J.L."/>
            <person name="Vesth T.C."/>
            <person name="Theobald S."/>
            <person name="Frisvad J.C."/>
            <person name="Larsen T.O."/>
            <person name="Kjaerboelling I."/>
            <person name="Rothschild-Mancinelli K."/>
            <person name="Lyhne E.K."/>
            <person name="Kogle M.E."/>
            <person name="Barry K."/>
            <person name="Clum A."/>
            <person name="Na H."/>
            <person name="Ledsgaard L."/>
            <person name="Lin J."/>
            <person name="Lipzen A."/>
            <person name="Kuo A."/>
            <person name="Riley R."/>
            <person name="Mondo S."/>
            <person name="Labutti K."/>
            <person name="Haridas S."/>
            <person name="Pangalinan J."/>
            <person name="Salamov A.A."/>
            <person name="Simmons B.A."/>
            <person name="Magnuson J.K."/>
            <person name="Chen J."/>
            <person name="Drula E."/>
            <person name="Henrissat B."/>
            <person name="Wiebenga A."/>
            <person name="Lubbers R.J."/>
            <person name="Gomes A.C."/>
            <person name="Makela M.R."/>
            <person name="Stajich J."/>
            <person name="Grigoriev I.V."/>
            <person name="Mortensen U.H."/>
            <person name="De Vries R.P."/>
            <person name="Baker S.E."/>
            <person name="Andersen M.R."/>
        </authorList>
    </citation>
    <scope>NUCLEOTIDE SEQUENCE [LARGE SCALE GENOMIC DNA]</scope>
    <source>
        <strain evidence="1 2">CBS 123904</strain>
    </source>
</reference>
<gene>
    <name evidence="1" type="ORF">BJY01DRAFT_234366</name>
</gene>
<evidence type="ECO:0000313" key="1">
    <source>
        <dbReference type="EMBL" id="KAL2847179.1"/>
    </source>
</evidence>